<evidence type="ECO:0000256" key="3">
    <source>
        <dbReference type="ARBA" id="ARBA00022691"/>
    </source>
</evidence>
<dbReference type="PANTHER" id="PTHR30466:SF1">
    <property type="entry name" value="FMN REDUCTASE (NADH) RUTF"/>
    <property type="match status" value="1"/>
</dbReference>
<dbReference type="EMBL" id="CP012159">
    <property type="protein sequence ID" value="AKT36793.1"/>
    <property type="molecule type" value="Genomic_DNA"/>
</dbReference>
<dbReference type="InterPro" id="IPR012349">
    <property type="entry name" value="Split_barrel_FMN-bd"/>
</dbReference>
<dbReference type="InterPro" id="IPR013216">
    <property type="entry name" value="Methyltransf_11"/>
</dbReference>
<sequence length="389" mass="41903">MSIAPSEFRRVLGQFASGVTVVSANHEGTAQAMTVSAFCSVSIEPPLVLFCADKRSRTPVLVAESRVFAVSFLREHQRALSDLFAGKGTDEERQAALVDAPRTASGCPIVDDALAWLGCRVTQSHDAGDHMIFIGEVTDGGAGEPGAPLLYYRGTYQGLEPAWRWRDRHAVRDKVVAFHDLVDFFERMQHEEPYRGLLEQLASLCSLRPEMTCLDLGCGPGMLTQKLSARVREAVGVDSSAEMIARAILRGRAAGISNVRYVESSLSALPFGDAAFDVVVAANALFHAPEPYEVLREAGRVLRVGGCLGLLEPSSSMTHEAVAAHLETKDALVHAPLGGSSLLAWADAVEARPRYTEKQLGADLTRAGFTQVTQVRALGGLVTMTRATR</sequence>
<keyword evidence="7" id="KW-1185">Reference proteome</keyword>
<dbReference type="Proteomes" id="UP000067626">
    <property type="component" value="Chromosome"/>
</dbReference>
<dbReference type="Gene3D" id="2.30.110.10">
    <property type="entry name" value="Electron Transport, Fmn-binding Protein, Chain A"/>
    <property type="match status" value="1"/>
</dbReference>
<dbReference type="PROSITE" id="PS01184">
    <property type="entry name" value="UBIE_2"/>
    <property type="match status" value="1"/>
</dbReference>
<dbReference type="InterPro" id="IPR023576">
    <property type="entry name" value="UbiE/COQ5_MeTrFase_CS"/>
</dbReference>
<dbReference type="SMART" id="SM00903">
    <property type="entry name" value="Flavin_Reduct"/>
    <property type="match status" value="1"/>
</dbReference>
<organism evidence="6 7">
    <name type="scientific">Chondromyces crocatus</name>
    <dbReference type="NCBI Taxonomy" id="52"/>
    <lineage>
        <taxon>Bacteria</taxon>
        <taxon>Pseudomonadati</taxon>
        <taxon>Myxococcota</taxon>
        <taxon>Polyangia</taxon>
        <taxon>Polyangiales</taxon>
        <taxon>Polyangiaceae</taxon>
        <taxon>Chondromyces</taxon>
    </lineage>
</organism>
<dbReference type="Gene3D" id="3.40.50.150">
    <property type="entry name" value="Vaccinia Virus protein VP39"/>
    <property type="match status" value="1"/>
</dbReference>
<dbReference type="AlphaFoldDB" id="A0A0K1E881"/>
<evidence type="ECO:0000313" key="6">
    <source>
        <dbReference type="EMBL" id="AKT36793.1"/>
    </source>
</evidence>
<feature type="domain" description="Flavin reductase like" evidence="5">
    <location>
        <begin position="12"/>
        <end position="158"/>
    </location>
</feature>
<name>A0A0K1E881_CHOCO</name>
<dbReference type="InterPro" id="IPR002563">
    <property type="entry name" value="Flavin_Rdtase-like_dom"/>
</dbReference>
<dbReference type="InterPro" id="IPR050268">
    <property type="entry name" value="NADH-dep_flavin_reductase"/>
</dbReference>
<evidence type="ECO:0000256" key="1">
    <source>
        <dbReference type="ARBA" id="ARBA00022603"/>
    </source>
</evidence>
<keyword evidence="3" id="KW-0949">S-adenosyl-L-methionine</keyword>
<reference evidence="6 7" key="1">
    <citation type="submission" date="2015-07" db="EMBL/GenBank/DDBJ databases">
        <title>Genome analysis of myxobacterium Chondromyces crocatus Cm c5 reveals a high potential for natural compound synthesis and the genetic basis for the loss of fruiting body formation.</title>
        <authorList>
            <person name="Zaburannyi N."/>
            <person name="Bunk B."/>
            <person name="Maier J."/>
            <person name="Overmann J."/>
            <person name="Mueller R."/>
        </authorList>
    </citation>
    <scope>NUCLEOTIDE SEQUENCE [LARGE SCALE GENOMIC DNA]</scope>
    <source>
        <strain evidence="6 7">Cm c5</strain>
    </source>
</reference>
<evidence type="ECO:0000313" key="7">
    <source>
        <dbReference type="Proteomes" id="UP000067626"/>
    </source>
</evidence>
<gene>
    <name evidence="6" type="ORF">CMC5_009140</name>
</gene>
<protein>
    <recommendedName>
        <fullName evidence="5">Flavin reductase like domain-containing protein</fullName>
    </recommendedName>
</protein>
<dbReference type="KEGG" id="ccro:CMC5_009140"/>
<dbReference type="GO" id="GO:0032259">
    <property type="term" value="P:methylation"/>
    <property type="evidence" value="ECO:0007669"/>
    <property type="project" value="UniProtKB-KW"/>
</dbReference>
<evidence type="ECO:0000256" key="2">
    <source>
        <dbReference type="ARBA" id="ARBA00022679"/>
    </source>
</evidence>
<accession>A0A0K1E881</accession>
<dbReference type="STRING" id="52.CMC5_009140"/>
<dbReference type="PANTHER" id="PTHR30466">
    <property type="entry name" value="FLAVIN REDUCTASE"/>
    <property type="match status" value="1"/>
</dbReference>
<dbReference type="InterPro" id="IPR029063">
    <property type="entry name" value="SAM-dependent_MTases_sf"/>
</dbReference>
<dbReference type="GO" id="GO:0008757">
    <property type="term" value="F:S-adenosylmethionine-dependent methyltransferase activity"/>
    <property type="evidence" value="ECO:0007669"/>
    <property type="project" value="InterPro"/>
</dbReference>
<dbReference type="GO" id="GO:0042602">
    <property type="term" value="F:riboflavin reductase (NADPH) activity"/>
    <property type="evidence" value="ECO:0007669"/>
    <property type="project" value="TreeGrafter"/>
</dbReference>
<dbReference type="GO" id="GO:0010181">
    <property type="term" value="F:FMN binding"/>
    <property type="evidence" value="ECO:0007669"/>
    <property type="project" value="InterPro"/>
</dbReference>
<evidence type="ECO:0000259" key="5">
    <source>
        <dbReference type="SMART" id="SM00903"/>
    </source>
</evidence>
<dbReference type="Pfam" id="PF08241">
    <property type="entry name" value="Methyltransf_11"/>
    <property type="match status" value="1"/>
</dbReference>
<dbReference type="RefSeq" id="WP_050429252.1">
    <property type="nucleotide sequence ID" value="NZ_CP012159.1"/>
</dbReference>
<dbReference type="CDD" id="cd02440">
    <property type="entry name" value="AdoMet_MTases"/>
    <property type="match status" value="1"/>
</dbReference>
<proteinExistence type="predicted"/>
<evidence type="ECO:0000256" key="4">
    <source>
        <dbReference type="ARBA" id="ARBA00023002"/>
    </source>
</evidence>
<keyword evidence="2" id="KW-0808">Transferase</keyword>
<keyword evidence="4" id="KW-0560">Oxidoreductase</keyword>
<keyword evidence="1" id="KW-0489">Methyltransferase</keyword>
<dbReference type="SUPFAM" id="SSF53335">
    <property type="entry name" value="S-adenosyl-L-methionine-dependent methyltransferases"/>
    <property type="match status" value="1"/>
</dbReference>
<dbReference type="Pfam" id="PF01613">
    <property type="entry name" value="Flavin_Reduct"/>
    <property type="match status" value="1"/>
</dbReference>
<dbReference type="SUPFAM" id="SSF50475">
    <property type="entry name" value="FMN-binding split barrel"/>
    <property type="match status" value="1"/>
</dbReference>